<evidence type="ECO:0000313" key="5">
    <source>
        <dbReference type="Proteomes" id="UP000681720"/>
    </source>
</evidence>
<proteinExistence type="predicted"/>
<evidence type="ECO:0000313" key="3">
    <source>
        <dbReference type="EMBL" id="CAF5095253.1"/>
    </source>
</evidence>
<dbReference type="Proteomes" id="UP000681720">
    <property type="component" value="Unassembled WGS sequence"/>
</dbReference>
<reference evidence="4" key="1">
    <citation type="submission" date="2021-02" db="EMBL/GenBank/DDBJ databases">
        <authorList>
            <person name="Nowell W R."/>
        </authorList>
    </citation>
    <scope>NUCLEOTIDE SEQUENCE</scope>
</reference>
<comment type="caution">
    <text evidence="4">The sequence shown here is derived from an EMBL/GenBank/DDBJ whole genome shotgun (WGS) entry which is preliminary data.</text>
</comment>
<dbReference type="AlphaFoldDB" id="A0A8S3F6A7"/>
<feature type="non-terminal residue" evidence="4">
    <location>
        <position position="1"/>
    </location>
</feature>
<feature type="region of interest" description="Disordered" evidence="1">
    <location>
        <begin position="1"/>
        <end position="32"/>
    </location>
</feature>
<protein>
    <submittedName>
        <fullName evidence="4">Uncharacterized protein</fullName>
    </submittedName>
</protein>
<name>A0A8S3F6A7_9BILA</name>
<dbReference type="EMBL" id="CAJOBJ010257777">
    <property type="protein sequence ID" value="CAF5105968.1"/>
    <property type="molecule type" value="Genomic_DNA"/>
</dbReference>
<gene>
    <name evidence="2" type="ORF">BYL167_LOCUS30043</name>
    <name evidence="4" type="ORF">GIL414_LOCUS62971</name>
    <name evidence="3" type="ORF">SMN809_LOCUS61390</name>
</gene>
<dbReference type="Proteomes" id="UP000681967">
    <property type="component" value="Unassembled WGS sequence"/>
</dbReference>
<evidence type="ECO:0000313" key="4">
    <source>
        <dbReference type="EMBL" id="CAF5105968.1"/>
    </source>
</evidence>
<evidence type="ECO:0000313" key="2">
    <source>
        <dbReference type="EMBL" id="CAF4364346.1"/>
    </source>
</evidence>
<dbReference type="EMBL" id="CAJOBH010047895">
    <property type="protein sequence ID" value="CAF4364346.1"/>
    <property type="molecule type" value="Genomic_DNA"/>
</dbReference>
<accession>A0A8S3F6A7</accession>
<evidence type="ECO:0000256" key="1">
    <source>
        <dbReference type="SAM" id="MobiDB-lite"/>
    </source>
</evidence>
<dbReference type="EMBL" id="CAJOBI010246016">
    <property type="protein sequence ID" value="CAF5095253.1"/>
    <property type="molecule type" value="Genomic_DNA"/>
</dbReference>
<organism evidence="4 5">
    <name type="scientific">Rotaria magnacalcarata</name>
    <dbReference type="NCBI Taxonomy" id="392030"/>
    <lineage>
        <taxon>Eukaryota</taxon>
        <taxon>Metazoa</taxon>
        <taxon>Spiralia</taxon>
        <taxon>Gnathifera</taxon>
        <taxon>Rotifera</taxon>
        <taxon>Eurotatoria</taxon>
        <taxon>Bdelloidea</taxon>
        <taxon>Philodinida</taxon>
        <taxon>Philodinidae</taxon>
        <taxon>Rotaria</taxon>
    </lineage>
</organism>
<sequence>YPGEQAEEMQTRTTDYHGLSGNDPHLQQQPYS</sequence>
<dbReference type="Proteomes" id="UP000676336">
    <property type="component" value="Unassembled WGS sequence"/>
</dbReference>